<feature type="transmembrane region" description="Helical" evidence="9">
    <location>
        <begin position="47"/>
        <end position="68"/>
    </location>
</feature>
<evidence type="ECO:0000256" key="4">
    <source>
        <dbReference type="ARBA" id="ARBA00022519"/>
    </source>
</evidence>
<evidence type="ECO:0000313" key="11">
    <source>
        <dbReference type="Proteomes" id="UP001220530"/>
    </source>
</evidence>
<keyword evidence="11" id="KW-1185">Reference proteome</keyword>
<keyword evidence="7 9" id="KW-0472">Membrane</keyword>
<dbReference type="PANTHER" id="PTHR30574">
    <property type="entry name" value="INNER MEMBRANE PROTEIN YEDE"/>
    <property type="match status" value="1"/>
</dbReference>
<dbReference type="EMBL" id="CP118246">
    <property type="protein sequence ID" value="WDR03367.1"/>
    <property type="molecule type" value="Genomic_DNA"/>
</dbReference>
<gene>
    <name evidence="10" type="ORF">PSQ19_04345</name>
</gene>
<comment type="subcellular location">
    <subcellularLocation>
        <location evidence="1">Cell inner membrane</location>
        <topology evidence="1">Multi-pass membrane protein</topology>
    </subcellularLocation>
</comment>
<dbReference type="InterPro" id="IPR007272">
    <property type="entry name" value="Sulf_transp_TsuA/YedE"/>
</dbReference>
<accession>A0ABY7YQ96</accession>
<protein>
    <submittedName>
        <fullName evidence="10">YeeE/YedE family protein</fullName>
    </submittedName>
</protein>
<evidence type="ECO:0000256" key="6">
    <source>
        <dbReference type="ARBA" id="ARBA00022989"/>
    </source>
</evidence>
<dbReference type="Proteomes" id="UP001220530">
    <property type="component" value="Chromosome"/>
</dbReference>
<evidence type="ECO:0000256" key="2">
    <source>
        <dbReference type="ARBA" id="ARBA00022448"/>
    </source>
</evidence>
<keyword evidence="2" id="KW-0813">Transport</keyword>
<evidence type="ECO:0000256" key="1">
    <source>
        <dbReference type="ARBA" id="ARBA00004429"/>
    </source>
</evidence>
<keyword evidence="4" id="KW-0997">Cell inner membrane</keyword>
<feature type="transmembrane region" description="Helical" evidence="9">
    <location>
        <begin position="6"/>
        <end position="26"/>
    </location>
</feature>
<evidence type="ECO:0000256" key="7">
    <source>
        <dbReference type="ARBA" id="ARBA00023136"/>
    </source>
</evidence>
<evidence type="ECO:0000313" key="10">
    <source>
        <dbReference type="EMBL" id="WDR03367.1"/>
    </source>
</evidence>
<keyword evidence="3" id="KW-1003">Cell membrane</keyword>
<reference evidence="10 11" key="1">
    <citation type="submission" date="2023-02" db="EMBL/GenBank/DDBJ databases">
        <title>Devosia algicola sp. nov., isolated from the phycosphere of marine algae.</title>
        <authorList>
            <person name="Kim J.M."/>
            <person name="Lee J.K."/>
            <person name="Choi B.J."/>
            <person name="Bayburt H."/>
            <person name="Jeon C.O."/>
        </authorList>
    </citation>
    <scope>NUCLEOTIDE SEQUENCE [LARGE SCALE GENOMIC DNA]</scope>
    <source>
        <strain evidence="10 11">G20-9</strain>
    </source>
</reference>
<evidence type="ECO:0000256" key="5">
    <source>
        <dbReference type="ARBA" id="ARBA00022692"/>
    </source>
</evidence>
<proteinExistence type="inferred from homology"/>
<sequence length="150" mass="15157">MDAFSPLSATLGGLLIGLASAVLWLGNGRLAGISGIFGQLLPPAQTIVWRLVFLVSLIAATFLAARLWPGLGVGGDRPAALMAAPDGWSIPTPVWIAIAGLLTGIGTKIGNGCTSGHGVCGLARLSRRSVVAVLVFFGVAIVTVTVTGIV</sequence>
<name>A0ABY7YQ96_9HYPH</name>
<evidence type="ECO:0000256" key="8">
    <source>
        <dbReference type="ARBA" id="ARBA00035655"/>
    </source>
</evidence>
<feature type="transmembrane region" description="Helical" evidence="9">
    <location>
        <begin position="88"/>
        <end position="109"/>
    </location>
</feature>
<keyword evidence="6 9" id="KW-1133">Transmembrane helix</keyword>
<evidence type="ECO:0000256" key="3">
    <source>
        <dbReference type="ARBA" id="ARBA00022475"/>
    </source>
</evidence>
<dbReference type="PANTHER" id="PTHR30574:SF1">
    <property type="entry name" value="SULPHUR TRANSPORT DOMAIN-CONTAINING PROTEIN"/>
    <property type="match status" value="1"/>
</dbReference>
<keyword evidence="5 9" id="KW-0812">Transmembrane</keyword>
<evidence type="ECO:0000256" key="9">
    <source>
        <dbReference type="SAM" id="Phobius"/>
    </source>
</evidence>
<comment type="similarity">
    <text evidence="8">Belongs to the TsuA/YedE (TC 9.B.102) family.</text>
</comment>
<organism evidence="10 11">
    <name type="scientific">Devosia algicola</name>
    <dbReference type="NCBI Taxonomy" id="3026418"/>
    <lineage>
        <taxon>Bacteria</taxon>
        <taxon>Pseudomonadati</taxon>
        <taxon>Pseudomonadota</taxon>
        <taxon>Alphaproteobacteria</taxon>
        <taxon>Hyphomicrobiales</taxon>
        <taxon>Devosiaceae</taxon>
        <taxon>Devosia</taxon>
    </lineage>
</organism>
<feature type="transmembrane region" description="Helical" evidence="9">
    <location>
        <begin position="130"/>
        <end position="149"/>
    </location>
</feature>
<dbReference type="RefSeq" id="WP_282219761.1">
    <property type="nucleotide sequence ID" value="NZ_CP118246.1"/>
</dbReference>